<dbReference type="GO" id="GO:0003677">
    <property type="term" value="F:DNA binding"/>
    <property type="evidence" value="ECO:0007669"/>
    <property type="project" value="InterPro"/>
</dbReference>
<dbReference type="SUPFAM" id="SSF46894">
    <property type="entry name" value="C-terminal effector domain of the bipartite response regulators"/>
    <property type="match status" value="1"/>
</dbReference>
<gene>
    <name evidence="4" type="ORF">F0L68_12310</name>
</gene>
<dbReference type="Proteomes" id="UP000323454">
    <property type="component" value="Unassembled WGS sequence"/>
</dbReference>
<dbReference type="Pfam" id="PF13191">
    <property type="entry name" value="AAA_16"/>
    <property type="match status" value="1"/>
</dbReference>
<dbReference type="GO" id="GO:0005524">
    <property type="term" value="F:ATP binding"/>
    <property type="evidence" value="ECO:0007669"/>
    <property type="project" value="UniProtKB-KW"/>
</dbReference>
<evidence type="ECO:0000259" key="3">
    <source>
        <dbReference type="PROSITE" id="PS50043"/>
    </source>
</evidence>
<dbReference type="PRINTS" id="PR00038">
    <property type="entry name" value="HTHLUXR"/>
</dbReference>
<evidence type="ECO:0000313" key="4">
    <source>
        <dbReference type="EMBL" id="KAA2262672.1"/>
    </source>
</evidence>
<dbReference type="SUPFAM" id="SSF52540">
    <property type="entry name" value="P-loop containing nucleoside triphosphate hydrolases"/>
    <property type="match status" value="1"/>
</dbReference>
<sequence>MRDIASRLVGREEELARVRQLLTAGQVHFSFDGPPGIGKTALLGATTAQAQAFGLRAAWAQARPMERDFAFGVARQLFGPLLASLSAEQRDALLADLASPAARVLGTDPLAKEDGLDGHAVFDVLHGLYWLTVRLAEQRPLLLAVDDLQWADTASLRWLTYLVRRADGLNISVVGSRNTGEAGTDPDLLDELADLLTVIPVTGLPEAELGELSADIFGSAPHSEFLTACHATTGGNPFLLRELSIALAEDGLGPTDLAIDRVAGLGPHTVARWVVARLERTSPESVALAKAVAVLGDDTDLPVAAALADLPLGDAATATDVLTALGFLADTHPLRFVHSIVRDAVRLTIPPTELDQAHLRAARLLHGQRRPGEQVAAHLLATGPVEEPWAVDVLRATARTAVDRAAPDSAVTYLRRALTEPTAEATRLHLLVELGQAELSVDLPAAVTRLTEAADLATEPKVIAGIARALAEAIARLGDHWGATVVLDQATARVADQDPALAAELEAASLALGHNSFDGARVEKARRLLDSPYTKPAIQRAVAATLAMRVCLTGGARDEALAYANQVLEIGPPGTAQDATSHALAAGAFCLAGRLDLARRCADEMMELARRTGATAVAEWSHYVLSRIAYEEGRCDDSVEELNMALAMQGPLSGTDRHPDVYVALAESYVEQGRLDDLDALFAEVGLSADGPTTPTAFAVLSTRGRLRMQTGDPQGALADQLQHGQIMLAMGLHNPAALPWRSRAALAHHRLGEQEAAETLAAEEVSLARQWGAPRPLGIALRALGVIRGGAAGVGLLRESAEVLADSTAELEHAKTLLRHGVALHAAGDQEAETQLRQAYRSARACGAHAVAERVAAAIAEAGGRRPREQRTGIDALTKQQRGIAELAVAGHTNRQIAERFYLTLRTVEHHLTSAYRTLGINGRSELADALGPRA</sequence>
<dbReference type="EMBL" id="VUOB01000021">
    <property type="protein sequence ID" value="KAA2262672.1"/>
    <property type="molecule type" value="Genomic_DNA"/>
</dbReference>
<comment type="caution">
    <text evidence="4">The sequence shown here is derived from an EMBL/GenBank/DDBJ whole genome shotgun (WGS) entry which is preliminary data.</text>
</comment>
<reference evidence="4 5" key="2">
    <citation type="submission" date="2019-09" db="EMBL/GenBank/DDBJ databases">
        <authorList>
            <person name="Jin C."/>
        </authorList>
    </citation>
    <scope>NUCLEOTIDE SEQUENCE [LARGE SCALE GENOMIC DNA]</scope>
    <source>
        <strain evidence="4 5">AN110305</strain>
    </source>
</reference>
<proteinExistence type="predicted"/>
<dbReference type="Gene3D" id="1.25.40.10">
    <property type="entry name" value="Tetratricopeptide repeat domain"/>
    <property type="match status" value="1"/>
</dbReference>
<evidence type="ECO:0000256" key="2">
    <source>
        <dbReference type="ARBA" id="ARBA00022840"/>
    </source>
</evidence>
<dbReference type="GO" id="GO:0004016">
    <property type="term" value="F:adenylate cyclase activity"/>
    <property type="evidence" value="ECO:0007669"/>
    <property type="project" value="TreeGrafter"/>
</dbReference>
<evidence type="ECO:0000313" key="5">
    <source>
        <dbReference type="Proteomes" id="UP000323454"/>
    </source>
</evidence>
<evidence type="ECO:0000256" key="1">
    <source>
        <dbReference type="ARBA" id="ARBA00022741"/>
    </source>
</evidence>
<dbReference type="InterPro" id="IPR036388">
    <property type="entry name" value="WH-like_DNA-bd_sf"/>
</dbReference>
<protein>
    <submittedName>
        <fullName evidence="4">AAA family ATPase</fullName>
    </submittedName>
</protein>
<dbReference type="Gene3D" id="1.10.10.10">
    <property type="entry name" value="Winged helix-like DNA-binding domain superfamily/Winged helix DNA-binding domain"/>
    <property type="match status" value="1"/>
</dbReference>
<dbReference type="InterPro" id="IPR000792">
    <property type="entry name" value="Tscrpt_reg_LuxR_C"/>
</dbReference>
<reference evidence="4 5" key="1">
    <citation type="submission" date="2019-09" db="EMBL/GenBank/DDBJ databases">
        <title>Goodfellowia gen. nov., a new genus of the Pseudonocardineae related to Actinoalloteichus, containing Goodfellowia coeruleoviolacea gen. nov., comb. nov. gen. nov., comb. nov.</title>
        <authorList>
            <person name="Labeda D."/>
        </authorList>
    </citation>
    <scope>NUCLEOTIDE SEQUENCE [LARGE SCALE GENOMIC DNA]</scope>
    <source>
        <strain evidence="4 5">AN110305</strain>
    </source>
</reference>
<name>A0A5B2XIT5_9PSEU</name>
<dbReference type="OrthoDB" id="3178131at2"/>
<dbReference type="RefSeq" id="WP_149849651.1">
    <property type="nucleotide sequence ID" value="NZ_VUOB01000021.1"/>
</dbReference>
<dbReference type="InterPro" id="IPR016032">
    <property type="entry name" value="Sig_transdc_resp-reg_C-effctor"/>
</dbReference>
<accession>A0A5B2XIT5</accession>
<feature type="domain" description="HTH luxR-type" evidence="3">
    <location>
        <begin position="871"/>
        <end position="936"/>
    </location>
</feature>
<dbReference type="SMART" id="SM00421">
    <property type="entry name" value="HTH_LUXR"/>
    <property type="match status" value="1"/>
</dbReference>
<keyword evidence="2" id="KW-0067">ATP-binding</keyword>
<dbReference type="SUPFAM" id="SSF48452">
    <property type="entry name" value="TPR-like"/>
    <property type="match status" value="1"/>
</dbReference>
<organism evidence="4 5">
    <name type="scientific">Solihabitans fulvus</name>
    <dbReference type="NCBI Taxonomy" id="1892852"/>
    <lineage>
        <taxon>Bacteria</taxon>
        <taxon>Bacillati</taxon>
        <taxon>Actinomycetota</taxon>
        <taxon>Actinomycetes</taxon>
        <taxon>Pseudonocardiales</taxon>
        <taxon>Pseudonocardiaceae</taxon>
        <taxon>Solihabitans</taxon>
    </lineage>
</organism>
<dbReference type="PROSITE" id="PS50043">
    <property type="entry name" value="HTH_LUXR_2"/>
    <property type="match status" value="1"/>
</dbReference>
<dbReference type="GO" id="GO:0005737">
    <property type="term" value="C:cytoplasm"/>
    <property type="evidence" value="ECO:0007669"/>
    <property type="project" value="TreeGrafter"/>
</dbReference>
<dbReference type="InterPro" id="IPR027417">
    <property type="entry name" value="P-loop_NTPase"/>
</dbReference>
<dbReference type="InterPro" id="IPR041664">
    <property type="entry name" value="AAA_16"/>
</dbReference>
<dbReference type="GO" id="GO:0006355">
    <property type="term" value="P:regulation of DNA-templated transcription"/>
    <property type="evidence" value="ECO:0007669"/>
    <property type="project" value="InterPro"/>
</dbReference>
<dbReference type="Gene3D" id="3.40.50.300">
    <property type="entry name" value="P-loop containing nucleotide triphosphate hydrolases"/>
    <property type="match status" value="1"/>
</dbReference>
<dbReference type="PANTHER" id="PTHR16305">
    <property type="entry name" value="TESTICULAR SOLUBLE ADENYLYL CYCLASE"/>
    <property type="match status" value="1"/>
</dbReference>
<dbReference type="PANTHER" id="PTHR16305:SF35">
    <property type="entry name" value="TRANSCRIPTIONAL ACTIVATOR DOMAIN"/>
    <property type="match status" value="1"/>
</dbReference>
<keyword evidence="1" id="KW-0547">Nucleotide-binding</keyword>
<keyword evidence="5" id="KW-1185">Reference proteome</keyword>
<dbReference type="InterPro" id="IPR011990">
    <property type="entry name" value="TPR-like_helical_dom_sf"/>
</dbReference>
<dbReference type="AlphaFoldDB" id="A0A5B2XIT5"/>
<dbReference type="CDD" id="cd06170">
    <property type="entry name" value="LuxR_C_like"/>
    <property type="match status" value="1"/>
</dbReference>
<dbReference type="Pfam" id="PF00196">
    <property type="entry name" value="GerE"/>
    <property type="match status" value="1"/>
</dbReference>